<dbReference type="EMBL" id="CP026100">
    <property type="protein sequence ID" value="AYV47986.1"/>
    <property type="molecule type" value="Genomic_DNA"/>
</dbReference>
<organism evidence="4 5">
    <name type="scientific">Caulobacter flavus</name>
    <dbReference type="NCBI Taxonomy" id="1679497"/>
    <lineage>
        <taxon>Bacteria</taxon>
        <taxon>Pseudomonadati</taxon>
        <taxon>Pseudomonadota</taxon>
        <taxon>Alphaproteobacteria</taxon>
        <taxon>Caulobacterales</taxon>
        <taxon>Caulobacteraceae</taxon>
        <taxon>Caulobacter</taxon>
    </lineage>
</organism>
<proteinExistence type="predicted"/>
<keyword evidence="6" id="KW-1185">Reference proteome</keyword>
<evidence type="ECO:0000313" key="6">
    <source>
        <dbReference type="Proteomes" id="UP000281192"/>
    </source>
</evidence>
<reference evidence="4 5" key="1">
    <citation type="submission" date="2017-12" db="EMBL/GenBank/DDBJ databases">
        <title>The genome sequence of Caulobacter flavus CGMCC1 15093.</title>
        <authorList>
            <person name="Gao J."/>
            <person name="Mao X."/>
            <person name="Sun J."/>
        </authorList>
    </citation>
    <scope>NUCLEOTIDE SEQUENCE [LARGE SCALE GENOMIC DNA]</scope>
    <source>
        <strain evidence="4 5">CGMCC1 15093</strain>
    </source>
</reference>
<feature type="compositionally biased region" description="Pro residues" evidence="1">
    <location>
        <begin position="81"/>
        <end position="100"/>
    </location>
</feature>
<feature type="region of interest" description="Disordered" evidence="1">
    <location>
        <begin position="57"/>
        <end position="130"/>
    </location>
</feature>
<evidence type="ECO:0000256" key="2">
    <source>
        <dbReference type="SAM" id="Phobius"/>
    </source>
</evidence>
<keyword evidence="2" id="KW-0472">Membrane</keyword>
<evidence type="ECO:0000313" key="3">
    <source>
        <dbReference type="EMBL" id="AYV47986.1"/>
    </source>
</evidence>
<keyword evidence="2" id="KW-1133">Transmembrane helix</keyword>
<dbReference type="OrthoDB" id="7205754at2"/>
<dbReference type="Proteomes" id="UP000234483">
    <property type="component" value="Unassembled WGS sequence"/>
</dbReference>
<keyword evidence="2" id="KW-0812">Transmembrane</keyword>
<accession>A0A2N5CU73</accession>
<gene>
    <name evidence="3" type="ORF">C1707_17930</name>
    <name evidence="4" type="ORF">CFHF_10900</name>
</gene>
<feature type="region of interest" description="Disordered" evidence="1">
    <location>
        <begin position="1"/>
        <end position="20"/>
    </location>
</feature>
<reference evidence="3 6" key="2">
    <citation type="submission" date="2018-01" db="EMBL/GenBank/DDBJ databases">
        <title>Complete genome sequence of Caulobacter flavus RHGG3.</title>
        <authorList>
            <person name="Yang E."/>
        </authorList>
    </citation>
    <scope>NUCLEOTIDE SEQUENCE [LARGE SCALE GENOMIC DNA]</scope>
    <source>
        <strain evidence="3 6">RHGG3</strain>
    </source>
</reference>
<keyword evidence="4" id="KW-0675">Receptor</keyword>
<evidence type="ECO:0000313" key="4">
    <source>
        <dbReference type="EMBL" id="PLR16542.1"/>
    </source>
</evidence>
<feature type="transmembrane region" description="Helical" evidence="2">
    <location>
        <begin position="22"/>
        <end position="43"/>
    </location>
</feature>
<dbReference type="AlphaFoldDB" id="A0A2N5CU73"/>
<name>A0A2N5CU73_9CAUL</name>
<feature type="compositionally biased region" description="Pro residues" evidence="1">
    <location>
        <begin position="62"/>
        <end position="73"/>
    </location>
</feature>
<sequence>MASALLSDPDDPHGPRRRSSPVVGRVLAAGGVVLVLAAMWMLATRVTVTDRPNKVRTTQVILPPPPPPPPPKPVVQEKPPEPVPTPVPMEQPQDTPPPPEAKSSEPTVGDNALTAREGAGPANYGLARGDGSGGRIGGKPGGGVSFAAYGAATSSCLVRRTQADRELTRGRFVAQLKVAMAPDGKVSSVQVLESTDPKRNARLEQVLTGHACTPPPAGLPVMLIEISGRSGA</sequence>
<dbReference type="Proteomes" id="UP000281192">
    <property type="component" value="Chromosome"/>
</dbReference>
<evidence type="ECO:0000313" key="5">
    <source>
        <dbReference type="Proteomes" id="UP000234483"/>
    </source>
</evidence>
<dbReference type="RefSeq" id="WP_101713038.1">
    <property type="nucleotide sequence ID" value="NZ_CP026100.1"/>
</dbReference>
<protein>
    <submittedName>
        <fullName evidence="4">TonB-dependent receptor</fullName>
    </submittedName>
</protein>
<evidence type="ECO:0000256" key="1">
    <source>
        <dbReference type="SAM" id="MobiDB-lite"/>
    </source>
</evidence>
<dbReference type="KEGG" id="cfh:C1707_17930"/>
<dbReference type="EMBL" id="PJRQ01000020">
    <property type="protein sequence ID" value="PLR16542.1"/>
    <property type="molecule type" value="Genomic_DNA"/>
</dbReference>